<dbReference type="OrthoDB" id="407298at2759"/>
<dbReference type="EMBL" id="JAACJM010000060">
    <property type="protein sequence ID" value="KAF5354414.1"/>
    <property type="molecule type" value="Genomic_DNA"/>
</dbReference>
<dbReference type="Gene3D" id="1.10.489.10">
    <property type="entry name" value="Chloroperoxidase-like"/>
    <property type="match status" value="1"/>
</dbReference>
<evidence type="ECO:0000313" key="1">
    <source>
        <dbReference type="EMBL" id="KAF5354414.1"/>
    </source>
</evidence>
<keyword evidence="2" id="KW-1185">Reference proteome</keyword>
<dbReference type="AlphaFoldDB" id="A0A8H5D759"/>
<dbReference type="InterPro" id="IPR036851">
    <property type="entry name" value="Chloroperoxidase-like_sf"/>
</dbReference>
<gene>
    <name evidence="1" type="ORF">D9758_010762</name>
</gene>
<sequence length="176" mass="19704">MSIILDARFDGLHMQADFLAIATKVAFFTTDDPLSFILEGIKLHGNTELDASLSGNNTALGDNVCLMKRSSQHSQTRILESIITEATTRTVESTLYLSVMGDPLSGIAPKKFVNIFFREERLPVAEGNFKSPTELRICHRECLLRQSPQLVNRVFFKRSNSGTDRKVYKALGRHEA</sequence>
<evidence type="ECO:0000313" key="2">
    <source>
        <dbReference type="Proteomes" id="UP000559256"/>
    </source>
</evidence>
<reference evidence="1 2" key="1">
    <citation type="journal article" date="2020" name="ISME J.">
        <title>Uncovering the hidden diversity of litter-decomposition mechanisms in mushroom-forming fungi.</title>
        <authorList>
            <person name="Floudas D."/>
            <person name="Bentzer J."/>
            <person name="Ahren D."/>
            <person name="Johansson T."/>
            <person name="Persson P."/>
            <person name="Tunlid A."/>
        </authorList>
    </citation>
    <scope>NUCLEOTIDE SEQUENCE [LARGE SCALE GENOMIC DNA]</scope>
    <source>
        <strain evidence="1 2">CBS 291.85</strain>
    </source>
</reference>
<proteinExistence type="predicted"/>
<organism evidence="1 2">
    <name type="scientific">Tetrapyrgos nigripes</name>
    <dbReference type="NCBI Taxonomy" id="182062"/>
    <lineage>
        <taxon>Eukaryota</taxon>
        <taxon>Fungi</taxon>
        <taxon>Dikarya</taxon>
        <taxon>Basidiomycota</taxon>
        <taxon>Agaricomycotina</taxon>
        <taxon>Agaricomycetes</taxon>
        <taxon>Agaricomycetidae</taxon>
        <taxon>Agaricales</taxon>
        <taxon>Marasmiineae</taxon>
        <taxon>Marasmiaceae</taxon>
        <taxon>Tetrapyrgos</taxon>
    </lineage>
</organism>
<dbReference type="Proteomes" id="UP000559256">
    <property type="component" value="Unassembled WGS sequence"/>
</dbReference>
<protein>
    <submittedName>
        <fullName evidence="1">Uncharacterized protein</fullName>
    </submittedName>
</protein>
<accession>A0A8H5D759</accession>
<dbReference type="GO" id="GO:0004601">
    <property type="term" value="F:peroxidase activity"/>
    <property type="evidence" value="ECO:0007669"/>
    <property type="project" value="InterPro"/>
</dbReference>
<comment type="caution">
    <text evidence="1">The sequence shown here is derived from an EMBL/GenBank/DDBJ whole genome shotgun (WGS) entry which is preliminary data.</text>
</comment>
<name>A0A8H5D759_9AGAR</name>